<dbReference type="InterPro" id="IPR013320">
    <property type="entry name" value="ConA-like_dom_sf"/>
</dbReference>
<proteinExistence type="predicted"/>
<evidence type="ECO:0000313" key="1">
    <source>
        <dbReference type="EMBL" id="MEI5985808.1"/>
    </source>
</evidence>
<dbReference type="Pfam" id="PF13385">
    <property type="entry name" value="Laminin_G_3"/>
    <property type="match status" value="1"/>
</dbReference>
<accession>A0ABU8I8H7</accession>
<dbReference type="EMBL" id="JAYLLN010000034">
    <property type="protein sequence ID" value="MEI5985808.1"/>
    <property type="molecule type" value="Genomic_DNA"/>
</dbReference>
<dbReference type="Proteomes" id="UP001363035">
    <property type="component" value="Unassembled WGS sequence"/>
</dbReference>
<protein>
    <submittedName>
        <fullName evidence="1">LamG-like jellyroll fold domain-containing protein</fullName>
    </submittedName>
</protein>
<evidence type="ECO:0000313" key="2">
    <source>
        <dbReference type="Proteomes" id="UP001363035"/>
    </source>
</evidence>
<name>A0ABU8I8H7_9SPHI</name>
<dbReference type="Gene3D" id="2.60.120.200">
    <property type="match status" value="1"/>
</dbReference>
<comment type="caution">
    <text evidence="1">The sequence shown here is derived from an EMBL/GenBank/DDBJ whole genome shotgun (WGS) entry which is preliminary data.</text>
</comment>
<keyword evidence="2" id="KW-1185">Reference proteome</keyword>
<organism evidence="1 2">
    <name type="scientific">Sphingobacterium tenebrionis</name>
    <dbReference type="NCBI Taxonomy" id="3111775"/>
    <lineage>
        <taxon>Bacteria</taxon>
        <taxon>Pseudomonadati</taxon>
        <taxon>Bacteroidota</taxon>
        <taxon>Sphingobacteriia</taxon>
        <taxon>Sphingobacteriales</taxon>
        <taxon>Sphingobacteriaceae</taxon>
        <taxon>Sphingobacterium</taxon>
    </lineage>
</organism>
<dbReference type="RefSeq" id="WP_336557835.1">
    <property type="nucleotide sequence ID" value="NZ_JAYLLN010000034.1"/>
</dbReference>
<dbReference type="SUPFAM" id="SSF49899">
    <property type="entry name" value="Concanavalin A-like lectins/glucanases"/>
    <property type="match status" value="1"/>
</dbReference>
<gene>
    <name evidence="1" type="ORF">VJ786_12950</name>
</gene>
<sequence length="477" mass="53267">MLTRLKFANADLRNFSIVRNSEINNALLNTADSAFSFSTDEAVLKKSLEIISLPRVDVIVNQFSGLNEAGAGTGFTLENAKYKAALVKFDEEVGKMLTAIMGRSNYANEEWLIILSSSFGGSKTGQIGLFDKDAVETFNVYSNSKFKSSEFKGGYSAYLNVNGYFPGVYTFNNVADQKPRTIENLGVNATTKMGPESEIFNASNYGGLTVDFRVKLYPDNFWEEYSQSGGDTLFYNNIVGKDESFDTATKGWSILTSRTNVYLKMDYGTASASSPSYLLERGKMGEWAHYTLSIENGSQRGTITYKWYLNGVQSNPLNQTLYGPTLETIASDASLRVGFNQQSTSYRSFLNADVSNLRIWKKVLSADEIKAISCLKEIPESFSSYESLLADYNQLFEKGSNGPVWKSSTKQAVADLNISGRNPYFNFSGISTVCDPLDYLSTYDVLPQVFYWMNLSTQLDWNLNGRLFLNKFESEFL</sequence>
<reference evidence="1 2" key="1">
    <citation type="submission" date="2024-01" db="EMBL/GenBank/DDBJ databases">
        <title>Sphingobacterium tenebrionis sp. nov., a novel endophyte isolated from tenebrio molitor intestines.</title>
        <authorList>
            <person name="Zhang C."/>
        </authorList>
    </citation>
    <scope>NUCLEOTIDE SEQUENCE [LARGE SCALE GENOMIC DNA]</scope>
    <source>
        <strain evidence="1 2">PU5-4</strain>
    </source>
</reference>